<dbReference type="AlphaFoldDB" id="A0AA39IB94"/>
<dbReference type="Pfam" id="PF01764">
    <property type="entry name" value="Lipase_3"/>
    <property type="match status" value="1"/>
</dbReference>
<keyword evidence="1" id="KW-0732">Signal</keyword>
<evidence type="ECO:0000259" key="2">
    <source>
        <dbReference type="Pfam" id="PF01764"/>
    </source>
</evidence>
<dbReference type="GO" id="GO:0006629">
    <property type="term" value="P:lipid metabolic process"/>
    <property type="evidence" value="ECO:0007669"/>
    <property type="project" value="InterPro"/>
</dbReference>
<name>A0AA39IB94_9BILA</name>
<gene>
    <name evidence="3" type="ORF">QR680_014641</name>
</gene>
<reference evidence="3" key="1">
    <citation type="submission" date="2023-06" db="EMBL/GenBank/DDBJ databases">
        <title>Genomic analysis of the entomopathogenic nematode Steinernema hermaphroditum.</title>
        <authorList>
            <person name="Schwarz E.M."/>
            <person name="Heppert J.K."/>
            <person name="Baniya A."/>
            <person name="Schwartz H.T."/>
            <person name="Tan C.-H."/>
            <person name="Antoshechkin I."/>
            <person name="Sternberg P.W."/>
            <person name="Goodrich-Blair H."/>
            <person name="Dillman A.R."/>
        </authorList>
    </citation>
    <scope>NUCLEOTIDE SEQUENCE</scope>
    <source>
        <strain evidence="3">PS9179</strain>
        <tissue evidence="3">Whole animal</tissue>
    </source>
</reference>
<dbReference type="PANTHER" id="PTHR45908:SF11">
    <property type="entry name" value="FUNGAL LIPASE-LIKE DOMAIN-CONTAINING PROTEIN"/>
    <property type="match status" value="1"/>
</dbReference>
<evidence type="ECO:0000313" key="3">
    <source>
        <dbReference type="EMBL" id="KAK0420371.1"/>
    </source>
</evidence>
<dbReference type="InterPro" id="IPR029058">
    <property type="entry name" value="AB_hydrolase_fold"/>
</dbReference>
<proteinExistence type="predicted"/>
<evidence type="ECO:0000256" key="1">
    <source>
        <dbReference type="SAM" id="SignalP"/>
    </source>
</evidence>
<accession>A0AA39IB94</accession>
<feature type="domain" description="Fungal lipase-type" evidence="2">
    <location>
        <begin position="120"/>
        <end position="232"/>
    </location>
</feature>
<dbReference type="Proteomes" id="UP001175271">
    <property type="component" value="Unassembled WGS sequence"/>
</dbReference>
<dbReference type="PANTHER" id="PTHR45908">
    <property type="entry name" value="PROTEIN CBG11750-RELATED"/>
    <property type="match status" value="1"/>
</dbReference>
<dbReference type="SUPFAM" id="SSF53474">
    <property type="entry name" value="alpha/beta-Hydrolases"/>
    <property type="match status" value="1"/>
</dbReference>
<dbReference type="InterPro" id="IPR002921">
    <property type="entry name" value="Fungal_lipase-type"/>
</dbReference>
<feature type="signal peptide" evidence="1">
    <location>
        <begin position="1"/>
        <end position="22"/>
    </location>
</feature>
<protein>
    <recommendedName>
        <fullName evidence="2">Fungal lipase-type domain-containing protein</fullName>
    </recommendedName>
</protein>
<dbReference type="CDD" id="cd00519">
    <property type="entry name" value="Lipase_3"/>
    <property type="match status" value="1"/>
</dbReference>
<evidence type="ECO:0000313" key="4">
    <source>
        <dbReference type="Proteomes" id="UP001175271"/>
    </source>
</evidence>
<dbReference type="EMBL" id="JAUCMV010000002">
    <property type="protein sequence ID" value="KAK0420371.1"/>
    <property type="molecule type" value="Genomic_DNA"/>
</dbReference>
<sequence length="356" mass="38953">MGSPPSWSSAIIISALCVFAVSNSIFPNKYTDEFGRGPVLDAAAVGYGCDKAWNCLKRSFESVIAESPHRNVCDDNGNTCQGTVVTAIYKKQTVIIISFGGSSDIQLQTEIANLTSTVLWPYGQGQVGYYFYQAFNNIVLAPGTIANAVSDATTKHPSAEILITGHSLGGSLASLMARYLVFIGIPAERLFLVTLAEPRLGNLEFAHDFNTALKRSARVTTRFDPIPTLPFDGFAGIKYAAHGHRIYYEDGTLGNNVFVDCETATCPPETITNLTQACHHLPFHLMYFVPRIDLYGRHHCAHGTPMPILSVNCTVPLPGLGDYHPPHELPEFKDENLHAQLHNPDTRNKKPELAHP</sequence>
<comment type="caution">
    <text evidence="3">The sequence shown here is derived from an EMBL/GenBank/DDBJ whole genome shotgun (WGS) entry which is preliminary data.</text>
</comment>
<keyword evidence="4" id="KW-1185">Reference proteome</keyword>
<dbReference type="Gene3D" id="3.40.50.1820">
    <property type="entry name" value="alpha/beta hydrolase"/>
    <property type="match status" value="1"/>
</dbReference>
<feature type="chain" id="PRO_5041240292" description="Fungal lipase-type domain-containing protein" evidence="1">
    <location>
        <begin position="23"/>
        <end position="356"/>
    </location>
</feature>
<organism evidence="3 4">
    <name type="scientific">Steinernema hermaphroditum</name>
    <dbReference type="NCBI Taxonomy" id="289476"/>
    <lineage>
        <taxon>Eukaryota</taxon>
        <taxon>Metazoa</taxon>
        <taxon>Ecdysozoa</taxon>
        <taxon>Nematoda</taxon>
        <taxon>Chromadorea</taxon>
        <taxon>Rhabditida</taxon>
        <taxon>Tylenchina</taxon>
        <taxon>Panagrolaimomorpha</taxon>
        <taxon>Strongyloidoidea</taxon>
        <taxon>Steinernematidae</taxon>
        <taxon>Steinernema</taxon>
    </lineage>
</organism>